<evidence type="ECO:0000313" key="3">
    <source>
        <dbReference type="Proteomes" id="UP000477386"/>
    </source>
</evidence>
<reference evidence="2 3" key="1">
    <citation type="submission" date="2020-02" db="EMBL/GenBank/DDBJ databases">
        <title>Draft genome sequence of two Spirosoma agri KCTC 52727 and Spirosoma terrae KCTC 52035.</title>
        <authorList>
            <person name="Rojas J."/>
            <person name="Ambika Manirajan B."/>
            <person name="Ratering S."/>
            <person name="Suarez C."/>
            <person name="Schnell S."/>
        </authorList>
    </citation>
    <scope>NUCLEOTIDE SEQUENCE [LARGE SCALE GENOMIC DNA]</scope>
    <source>
        <strain evidence="2 3">KCTC 52727</strain>
    </source>
</reference>
<organism evidence="2 3">
    <name type="scientific">Spirosoma agri</name>
    <dbReference type="NCBI Taxonomy" id="1987381"/>
    <lineage>
        <taxon>Bacteria</taxon>
        <taxon>Pseudomonadati</taxon>
        <taxon>Bacteroidota</taxon>
        <taxon>Cytophagia</taxon>
        <taxon>Cytophagales</taxon>
        <taxon>Cytophagaceae</taxon>
        <taxon>Spirosoma</taxon>
    </lineage>
</organism>
<dbReference type="RefSeq" id="WP_164036654.1">
    <property type="nucleotide sequence ID" value="NZ_JAAGNZ010000001.1"/>
</dbReference>
<dbReference type="Proteomes" id="UP000477386">
    <property type="component" value="Unassembled WGS sequence"/>
</dbReference>
<protein>
    <submittedName>
        <fullName evidence="2">Uncharacterized protein</fullName>
    </submittedName>
</protein>
<sequence>MYTLDSKKIDGVIKQLENAGKGAVRVLNEMTDGSLKDSPLEKDPFTNLGYIVNTLVQARDLATLNAKYDGMTPEQIDEAQAAERIAEAEALQQLVQEKLAARQPVEPEPTEETEGEPTGDEATQV</sequence>
<accession>A0A6M0IGT7</accession>
<dbReference type="EMBL" id="JAAGNZ010000001">
    <property type="protein sequence ID" value="NEU67087.1"/>
    <property type="molecule type" value="Genomic_DNA"/>
</dbReference>
<evidence type="ECO:0000313" key="2">
    <source>
        <dbReference type="EMBL" id="NEU67087.1"/>
    </source>
</evidence>
<comment type="caution">
    <text evidence="2">The sequence shown here is derived from an EMBL/GenBank/DDBJ whole genome shotgun (WGS) entry which is preliminary data.</text>
</comment>
<proteinExistence type="predicted"/>
<dbReference type="AlphaFoldDB" id="A0A6M0IGT7"/>
<evidence type="ECO:0000256" key="1">
    <source>
        <dbReference type="SAM" id="MobiDB-lite"/>
    </source>
</evidence>
<feature type="compositionally biased region" description="Acidic residues" evidence="1">
    <location>
        <begin position="108"/>
        <end position="119"/>
    </location>
</feature>
<keyword evidence="3" id="KW-1185">Reference proteome</keyword>
<feature type="region of interest" description="Disordered" evidence="1">
    <location>
        <begin position="100"/>
        <end position="125"/>
    </location>
</feature>
<gene>
    <name evidence="2" type="ORF">GK091_09375</name>
</gene>
<name>A0A6M0IGT7_9BACT</name>